<keyword evidence="1" id="KW-0472">Membrane</keyword>
<feature type="transmembrane region" description="Helical" evidence="1">
    <location>
        <begin position="57"/>
        <end position="77"/>
    </location>
</feature>
<accession>A0ABN1N7J4</accession>
<comment type="caution">
    <text evidence="2">The sequence shown here is derived from an EMBL/GenBank/DDBJ whole genome shotgun (WGS) entry which is preliminary data.</text>
</comment>
<organism evidence="2 3">
    <name type="scientific">Pseudonocardia zijingensis</name>
    <dbReference type="NCBI Taxonomy" id="153376"/>
    <lineage>
        <taxon>Bacteria</taxon>
        <taxon>Bacillati</taxon>
        <taxon>Actinomycetota</taxon>
        <taxon>Actinomycetes</taxon>
        <taxon>Pseudonocardiales</taxon>
        <taxon>Pseudonocardiaceae</taxon>
        <taxon>Pseudonocardia</taxon>
    </lineage>
</organism>
<dbReference type="Proteomes" id="UP001499967">
    <property type="component" value="Unassembled WGS sequence"/>
</dbReference>
<evidence type="ECO:0000313" key="2">
    <source>
        <dbReference type="EMBL" id="GAA0895986.1"/>
    </source>
</evidence>
<keyword evidence="1" id="KW-1133">Transmembrane helix</keyword>
<keyword evidence="3" id="KW-1185">Reference proteome</keyword>
<evidence type="ECO:0000313" key="3">
    <source>
        <dbReference type="Proteomes" id="UP001499967"/>
    </source>
</evidence>
<gene>
    <name evidence="2" type="ORF">GCM10009559_53510</name>
</gene>
<dbReference type="RefSeq" id="WP_343944353.1">
    <property type="nucleotide sequence ID" value="NZ_BAAAHP010000164.1"/>
</dbReference>
<feature type="transmembrane region" description="Helical" evidence="1">
    <location>
        <begin position="89"/>
        <end position="111"/>
    </location>
</feature>
<dbReference type="EMBL" id="BAAAHP010000164">
    <property type="protein sequence ID" value="GAA0895986.1"/>
    <property type="molecule type" value="Genomic_DNA"/>
</dbReference>
<evidence type="ECO:0008006" key="4">
    <source>
        <dbReference type="Google" id="ProtNLM"/>
    </source>
</evidence>
<name>A0ABN1N7J4_9PSEU</name>
<feature type="transmembrane region" description="Helical" evidence="1">
    <location>
        <begin position="7"/>
        <end position="26"/>
    </location>
</feature>
<protein>
    <recommendedName>
        <fullName evidence="4">MYXO-CTERM domain-containing protein</fullName>
    </recommendedName>
</protein>
<keyword evidence="1" id="KW-0812">Transmembrane</keyword>
<evidence type="ECO:0000256" key="1">
    <source>
        <dbReference type="SAM" id="Phobius"/>
    </source>
</evidence>
<sequence>MSARAVQLTAIVVAVAGYLLLFLGGVRELRPFPPPVAVLVPVALAVALLPRRRWPNVLAAGVCAVALSGALVIYRATYDRLAEPAQFPLFAGSALQVSGLAVAVVAGVVAARRRRAGERAPSRSSSM</sequence>
<reference evidence="2 3" key="1">
    <citation type="journal article" date="2019" name="Int. J. Syst. Evol. Microbiol.">
        <title>The Global Catalogue of Microorganisms (GCM) 10K type strain sequencing project: providing services to taxonomists for standard genome sequencing and annotation.</title>
        <authorList>
            <consortium name="The Broad Institute Genomics Platform"/>
            <consortium name="The Broad Institute Genome Sequencing Center for Infectious Disease"/>
            <person name="Wu L."/>
            <person name="Ma J."/>
        </authorList>
    </citation>
    <scope>NUCLEOTIDE SEQUENCE [LARGE SCALE GENOMIC DNA]</scope>
    <source>
        <strain evidence="2 3">JCM 11117</strain>
    </source>
</reference>
<proteinExistence type="predicted"/>
<feature type="transmembrane region" description="Helical" evidence="1">
    <location>
        <begin position="32"/>
        <end position="50"/>
    </location>
</feature>